<dbReference type="RefSeq" id="WP_229638890.1">
    <property type="nucleotide sequence ID" value="NZ_JADWDC010000004.1"/>
</dbReference>
<name>A0A964FFP2_9CYAN</name>
<organism evidence="2 3">
    <name type="scientific">Waterburya agarophytonicola KI4</name>
    <dbReference type="NCBI Taxonomy" id="2874699"/>
    <lineage>
        <taxon>Bacteria</taxon>
        <taxon>Bacillati</taxon>
        <taxon>Cyanobacteriota</taxon>
        <taxon>Cyanophyceae</taxon>
        <taxon>Pleurocapsales</taxon>
        <taxon>Hyellaceae</taxon>
        <taxon>Waterburya</taxon>
        <taxon>Waterburya agarophytonicola</taxon>
    </lineage>
</organism>
<protein>
    <submittedName>
        <fullName evidence="2">Uncharacterized protein</fullName>
    </submittedName>
</protein>
<feature type="transmembrane region" description="Helical" evidence="1">
    <location>
        <begin position="298"/>
        <end position="318"/>
    </location>
</feature>
<proteinExistence type="predicted"/>
<comment type="caution">
    <text evidence="2">The sequence shown here is derived from an EMBL/GenBank/DDBJ whole genome shotgun (WGS) entry which is preliminary data.</text>
</comment>
<evidence type="ECO:0000313" key="3">
    <source>
        <dbReference type="Proteomes" id="UP000729733"/>
    </source>
</evidence>
<feature type="transmembrane region" description="Helical" evidence="1">
    <location>
        <begin position="113"/>
        <end position="133"/>
    </location>
</feature>
<keyword evidence="1" id="KW-0812">Transmembrane</keyword>
<feature type="transmembrane region" description="Helical" evidence="1">
    <location>
        <begin position="339"/>
        <end position="356"/>
    </location>
</feature>
<evidence type="ECO:0000256" key="1">
    <source>
        <dbReference type="SAM" id="Phobius"/>
    </source>
</evidence>
<feature type="transmembrane region" description="Helical" evidence="1">
    <location>
        <begin position="362"/>
        <end position="383"/>
    </location>
</feature>
<feature type="transmembrane region" description="Helical" evidence="1">
    <location>
        <begin position="186"/>
        <end position="204"/>
    </location>
</feature>
<feature type="transmembrane region" description="Helical" evidence="1">
    <location>
        <begin position="89"/>
        <end position="106"/>
    </location>
</feature>
<dbReference type="AlphaFoldDB" id="A0A964FFP2"/>
<dbReference type="EMBL" id="JADWDC010000004">
    <property type="protein sequence ID" value="MCC0175889.1"/>
    <property type="molecule type" value="Genomic_DNA"/>
</dbReference>
<dbReference type="Proteomes" id="UP000729733">
    <property type="component" value="Unassembled WGS sequence"/>
</dbReference>
<keyword evidence="1" id="KW-0472">Membrane</keyword>
<reference evidence="2" key="1">
    <citation type="journal article" date="2021" name="Antonie Van Leeuwenhoek">
        <title>Draft genome and description of Waterburya agarophytonicola gen. nov. sp. nov. (Pleurocapsales, Cyanobacteria): a seaweed symbiont.</title>
        <authorList>
            <person name="Bonthond G."/>
            <person name="Shalygin S."/>
            <person name="Bayer T."/>
            <person name="Weinberger F."/>
        </authorList>
    </citation>
    <scope>NUCLEOTIDE SEQUENCE</scope>
    <source>
        <strain evidence="2">KI4</strain>
    </source>
</reference>
<evidence type="ECO:0000313" key="2">
    <source>
        <dbReference type="EMBL" id="MCC0175889.1"/>
    </source>
</evidence>
<gene>
    <name evidence="2" type="ORF">I4641_02690</name>
</gene>
<accession>A0A964FFP2</accession>
<feature type="transmembrane region" description="Helical" evidence="1">
    <location>
        <begin position="12"/>
        <end position="30"/>
    </location>
</feature>
<keyword evidence="1" id="KW-1133">Transmembrane helix</keyword>
<feature type="transmembrane region" description="Helical" evidence="1">
    <location>
        <begin position="216"/>
        <end position="233"/>
    </location>
</feature>
<feature type="transmembrane region" description="Helical" evidence="1">
    <location>
        <begin position="395"/>
        <end position="417"/>
    </location>
</feature>
<sequence>MQNRKFGFIESILSIFALGITISIFLKAIIDIDPNYDVSWYHLPFAARIWGIIPAESFTSESKIEFRYDGFPLLAHFFQGLLWKITGRIQATNLVGYFSLIVYFFFLKIYFKIPLYLSAIAIFTIPAVITHAPTSFVDLPGNIGVSVVMMMGYLFFCQSSLPQQKELLITFLAAAAAANTKPQLQPLIFILYWVIGIRLVWLYFRHTKKIQRKLWQTILLAILASGLIFFTPIKNVALYGNPFYPIKIEIAGVVLNHKLVPQTYSQGNRPQKWLQSIFEINTPQWSADQSNDGGDRQLLGRGGGFFGAYVAFNLLMLLGLSIREQLTKQKSSNNRSNDATIALVTILLISLVPANFPQSHELRYFMFWMITLVSLNLFLVVSLHNNGWGWFKSKLFMLVYLIFFIVMCIKIRSFYLIKDNRTVESFFKNNLNLELLQHIVPDEKNCIISRHTANPGKSPFAAIQHAFYYSSYFHPEIGYDYSLKTAKSLKSCENLNVIPQDARELFQNVN</sequence>
<keyword evidence="3" id="KW-1185">Reference proteome</keyword>